<comment type="caution">
    <text evidence="2">The sequence shown here is derived from an EMBL/GenBank/DDBJ whole genome shotgun (WGS) entry which is preliminary data.</text>
</comment>
<reference evidence="2" key="1">
    <citation type="journal article" date="2015" name="Nature">
        <title>Complex archaea that bridge the gap between prokaryotes and eukaryotes.</title>
        <authorList>
            <person name="Spang A."/>
            <person name="Saw J.H."/>
            <person name="Jorgensen S.L."/>
            <person name="Zaremba-Niedzwiedzka K."/>
            <person name="Martijn J."/>
            <person name="Lind A.E."/>
            <person name="van Eijk R."/>
            <person name="Schleper C."/>
            <person name="Guy L."/>
            <person name="Ettema T.J."/>
        </authorList>
    </citation>
    <scope>NUCLEOTIDE SEQUENCE</scope>
</reference>
<organism evidence="2">
    <name type="scientific">marine sediment metagenome</name>
    <dbReference type="NCBI Taxonomy" id="412755"/>
    <lineage>
        <taxon>unclassified sequences</taxon>
        <taxon>metagenomes</taxon>
        <taxon>ecological metagenomes</taxon>
    </lineage>
</organism>
<evidence type="ECO:0000256" key="1">
    <source>
        <dbReference type="SAM" id="MobiDB-lite"/>
    </source>
</evidence>
<dbReference type="EMBL" id="LAZR01001353">
    <property type="protein sequence ID" value="KKN46000.1"/>
    <property type="molecule type" value="Genomic_DNA"/>
</dbReference>
<proteinExistence type="predicted"/>
<feature type="region of interest" description="Disordered" evidence="1">
    <location>
        <begin position="72"/>
        <end position="93"/>
    </location>
</feature>
<dbReference type="AlphaFoldDB" id="A0A0F9QP78"/>
<gene>
    <name evidence="2" type="ORF">LCGC14_0676940</name>
</gene>
<name>A0A0F9QP78_9ZZZZ</name>
<accession>A0A0F9QP78</accession>
<sequence length="93" mass="10728">MNKTQFDNLAKNTVVYIARDNEHVETGKVFTALGLHTFLTKQIEMHTRVNDMEFKEMMDYNDKVRLEVANATEKGNPQKEPIPFNANHAGLYN</sequence>
<evidence type="ECO:0000313" key="2">
    <source>
        <dbReference type="EMBL" id="KKN46000.1"/>
    </source>
</evidence>
<protein>
    <submittedName>
        <fullName evidence="2">Uncharacterized protein</fullName>
    </submittedName>
</protein>